<dbReference type="Pfam" id="PF05970">
    <property type="entry name" value="PIF1"/>
    <property type="match status" value="1"/>
</dbReference>
<keyword evidence="1" id="KW-0347">Helicase</keyword>
<reference evidence="4 5" key="1">
    <citation type="submission" date="2023-02" db="EMBL/GenBank/DDBJ databases">
        <title>LHISI_Scaffold_Assembly.</title>
        <authorList>
            <person name="Stuart O.P."/>
            <person name="Cleave R."/>
            <person name="Magrath M.J.L."/>
            <person name="Mikheyev A.S."/>
        </authorList>
    </citation>
    <scope>NUCLEOTIDE SEQUENCE [LARGE SCALE GENOMIC DNA]</scope>
    <source>
        <strain evidence="4">Daus_M_001</strain>
        <tissue evidence="4">Leg muscle</tissue>
    </source>
</reference>
<comment type="cofactor">
    <cofactor evidence="1">
        <name>Mg(2+)</name>
        <dbReference type="ChEBI" id="CHEBI:18420"/>
    </cofactor>
</comment>
<proteinExistence type="inferred from homology"/>
<dbReference type="EC" id="5.6.2.3" evidence="1"/>
<dbReference type="Pfam" id="PF21530">
    <property type="entry name" value="Pif1_2B_dom"/>
    <property type="match status" value="1"/>
</dbReference>
<keyword evidence="1" id="KW-0547">Nucleotide-binding</keyword>
<comment type="similarity">
    <text evidence="1">Belongs to the helicase family.</text>
</comment>
<evidence type="ECO:0000259" key="2">
    <source>
        <dbReference type="Pfam" id="PF05970"/>
    </source>
</evidence>
<evidence type="ECO:0000313" key="4">
    <source>
        <dbReference type="EMBL" id="KAJ8884033.1"/>
    </source>
</evidence>
<organism evidence="4 5">
    <name type="scientific">Dryococelus australis</name>
    <dbReference type="NCBI Taxonomy" id="614101"/>
    <lineage>
        <taxon>Eukaryota</taxon>
        <taxon>Metazoa</taxon>
        <taxon>Ecdysozoa</taxon>
        <taxon>Arthropoda</taxon>
        <taxon>Hexapoda</taxon>
        <taxon>Insecta</taxon>
        <taxon>Pterygota</taxon>
        <taxon>Neoptera</taxon>
        <taxon>Polyneoptera</taxon>
        <taxon>Phasmatodea</taxon>
        <taxon>Verophasmatodea</taxon>
        <taxon>Anareolatae</taxon>
        <taxon>Phasmatidae</taxon>
        <taxon>Eurycanthinae</taxon>
        <taxon>Dryococelus</taxon>
    </lineage>
</organism>
<comment type="catalytic activity">
    <reaction evidence="1">
        <text>ATP + H2O = ADP + phosphate + H(+)</text>
        <dbReference type="Rhea" id="RHEA:13065"/>
        <dbReference type="ChEBI" id="CHEBI:15377"/>
        <dbReference type="ChEBI" id="CHEBI:15378"/>
        <dbReference type="ChEBI" id="CHEBI:30616"/>
        <dbReference type="ChEBI" id="CHEBI:43474"/>
        <dbReference type="ChEBI" id="CHEBI:456216"/>
        <dbReference type="EC" id="5.6.2.3"/>
    </reaction>
</comment>
<feature type="domain" description="DNA helicase Pif1-like 2B" evidence="3">
    <location>
        <begin position="134"/>
        <end position="161"/>
    </location>
</feature>
<keyword evidence="1" id="KW-0067">ATP-binding</keyword>
<keyword evidence="1" id="KW-0233">DNA recombination</keyword>
<dbReference type="InterPro" id="IPR010285">
    <property type="entry name" value="DNA_helicase_pif1-like_DEAD"/>
</dbReference>
<keyword evidence="1" id="KW-0378">Hydrolase</keyword>
<dbReference type="PANTHER" id="PTHR10492:SF57">
    <property type="entry name" value="ATP-DEPENDENT DNA HELICASE"/>
    <property type="match status" value="1"/>
</dbReference>
<dbReference type="SUPFAM" id="SSF52540">
    <property type="entry name" value="P-loop containing nucleoside triphosphate hydrolases"/>
    <property type="match status" value="1"/>
</dbReference>
<dbReference type="EMBL" id="JARBHB010000005">
    <property type="protein sequence ID" value="KAJ8884033.1"/>
    <property type="molecule type" value="Genomic_DNA"/>
</dbReference>
<keyword evidence="1" id="KW-0234">DNA repair</keyword>
<accession>A0ABQ9HJB7</accession>
<evidence type="ECO:0000259" key="3">
    <source>
        <dbReference type="Pfam" id="PF21530"/>
    </source>
</evidence>
<keyword evidence="5" id="KW-1185">Reference proteome</keyword>
<evidence type="ECO:0000313" key="5">
    <source>
        <dbReference type="Proteomes" id="UP001159363"/>
    </source>
</evidence>
<gene>
    <name evidence="4" type="ORF">PR048_015890</name>
</gene>
<name>A0ABQ9HJB7_9NEOP</name>
<feature type="domain" description="DNA helicase Pif1-like DEAD-box helicase" evidence="2">
    <location>
        <begin position="9"/>
        <end position="99"/>
    </location>
</feature>
<comment type="caution">
    <text evidence="4">The sequence shown here is derived from an EMBL/GenBank/DDBJ whole genome shotgun (WGS) entry which is preliminary data.</text>
</comment>
<dbReference type="InterPro" id="IPR049163">
    <property type="entry name" value="Pif1-like_2B_dom"/>
</dbReference>
<sequence length="259" mass="29179">MLDLHNTNSRTMLDLHNTNLPIGGCTILFLDDFCQNLPVVTRGACSNGFNASLKSSYLWPYVIKLELKTNMRVLLSTEENRLFADLLLKIGNGQLPQDNGGINHDNDNLLMHQCKPTTLDTALDPYETVHYPTELINSLQPPGLPPHKLVLKVGFPIILLQIKSLKTFLIECTILTSCGTRETILITWIPLIPTDLTFQLKQLQFPVRLSFSMTINKAQGQTLNVARIDISPFHMTSRENLFVLSPVRKALNVVYKEIL</sequence>
<dbReference type="Proteomes" id="UP001159363">
    <property type="component" value="Chromosome 4"/>
</dbReference>
<dbReference type="InterPro" id="IPR027417">
    <property type="entry name" value="P-loop_NTPase"/>
</dbReference>
<dbReference type="PANTHER" id="PTHR10492">
    <property type="match status" value="1"/>
</dbReference>
<keyword evidence="1" id="KW-0227">DNA damage</keyword>
<protein>
    <recommendedName>
        <fullName evidence="1">ATP-dependent DNA helicase</fullName>
        <ecNumber evidence="1">5.6.2.3</ecNumber>
    </recommendedName>
</protein>
<evidence type="ECO:0000256" key="1">
    <source>
        <dbReference type="RuleBase" id="RU363044"/>
    </source>
</evidence>